<dbReference type="Pfam" id="PF03588">
    <property type="entry name" value="Leu_Phe_trans"/>
    <property type="match status" value="1"/>
</dbReference>
<dbReference type="AlphaFoldDB" id="A0A1N6F438"/>
<dbReference type="OrthoDB" id="9790282at2"/>
<dbReference type="PANTHER" id="PTHR30098">
    <property type="entry name" value="LEUCYL/PHENYLALANYL-TRNA--PROTEIN TRANSFERASE"/>
    <property type="match status" value="1"/>
</dbReference>
<organism evidence="16 17">
    <name type="scientific">Sulfurivirga caldicuralii</name>
    <dbReference type="NCBI Taxonomy" id="364032"/>
    <lineage>
        <taxon>Bacteria</taxon>
        <taxon>Pseudomonadati</taxon>
        <taxon>Pseudomonadota</taxon>
        <taxon>Gammaproteobacteria</taxon>
        <taxon>Thiotrichales</taxon>
        <taxon>Piscirickettsiaceae</taxon>
        <taxon>Sulfurivirga</taxon>
    </lineage>
</organism>
<dbReference type="FunFam" id="3.40.630.70:FF:000001">
    <property type="entry name" value="Leucyl/phenylalanyl-tRNA--protein transferase"/>
    <property type="match status" value="1"/>
</dbReference>
<keyword evidence="2 15" id="KW-0963">Cytoplasm</keyword>
<dbReference type="FunFam" id="3.30.70.3550:FF:000001">
    <property type="entry name" value="Leucyl/phenylalanyl-tRNA--protein transferase"/>
    <property type="match status" value="1"/>
</dbReference>
<evidence type="ECO:0000256" key="4">
    <source>
        <dbReference type="ARBA" id="ARBA00023315"/>
    </source>
</evidence>
<evidence type="ECO:0000256" key="10">
    <source>
        <dbReference type="ARBA" id="ARBA00066767"/>
    </source>
</evidence>
<dbReference type="PANTHER" id="PTHR30098:SF2">
    <property type="entry name" value="LEUCYL_PHENYLALANYL-TRNA--PROTEIN TRANSFERASE"/>
    <property type="match status" value="1"/>
</dbReference>
<dbReference type="Proteomes" id="UP000198461">
    <property type="component" value="Unassembled WGS sequence"/>
</dbReference>
<evidence type="ECO:0000256" key="7">
    <source>
        <dbReference type="ARBA" id="ARBA00051538"/>
    </source>
</evidence>
<dbReference type="Gene3D" id="3.40.630.70">
    <property type="entry name" value="Leucyl/phenylalanyl-tRNA-protein transferase, C-terminal domain"/>
    <property type="match status" value="1"/>
</dbReference>
<comment type="subcellular location">
    <subcellularLocation>
        <location evidence="1 15">Cytoplasm</location>
    </subcellularLocation>
</comment>
<dbReference type="Gene3D" id="3.30.70.3550">
    <property type="entry name" value="Leucyl/phenylalanyl-tRNA-protein transferase, N-terminal domain"/>
    <property type="match status" value="1"/>
</dbReference>
<evidence type="ECO:0000256" key="12">
    <source>
        <dbReference type="ARBA" id="ARBA00077136"/>
    </source>
</evidence>
<evidence type="ECO:0000256" key="14">
    <source>
        <dbReference type="ARBA" id="ARBA00083640"/>
    </source>
</evidence>
<dbReference type="SUPFAM" id="SSF55729">
    <property type="entry name" value="Acyl-CoA N-acyltransferases (Nat)"/>
    <property type="match status" value="1"/>
</dbReference>
<comment type="function">
    <text evidence="8 15">Functions in the N-end rule pathway of protein degradation where it conjugates Leu, Phe and, less efficiently, Met from aminoacyl-tRNAs to the N-termini of proteins containing an N-terminal arginine or lysine.</text>
</comment>
<evidence type="ECO:0000256" key="15">
    <source>
        <dbReference type="HAMAP-Rule" id="MF_00688"/>
    </source>
</evidence>
<evidence type="ECO:0000256" key="5">
    <source>
        <dbReference type="ARBA" id="ARBA00050607"/>
    </source>
</evidence>
<evidence type="ECO:0000256" key="8">
    <source>
        <dbReference type="ARBA" id="ARBA00054043"/>
    </source>
</evidence>
<dbReference type="GO" id="GO:0030163">
    <property type="term" value="P:protein catabolic process"/>
    <property type="evidence" value="ECO:0007669"/>
    <property type="project" value="UniProtKB-UniRule"/>
</dbReference>
<dbReference type="STRING" id="364032.SAMN05443662_0909"/>
<dbReference type="HAMAP" id="MF_00688">
    <property type="entry name" value="Leu_Phe_trans"/>
    <property type="match status" value="1"/>
</dbReference>
<gene>
    <name evidence="15" type="primary">aat</name>
    <name evidence="16" type="ORF">SAMN05443662_0909</name>
</gene>
<dbReference type="EC" id="2.3.2.6" evidence="10 15"/>
<accession>A0A1N6F438</accession>
<evidence type="ECO:0000256" key="11">
    <source>
        <dbReference type="ARBA" id="ARBA00074372"/>
    </source>
</evidence>
<protein>
    <recommendedName>
        <fullName evidence="11 15">Leucyl/phenylalanyl-tRNA--protein transferase</fullName>
        <ecNumber evidence="10 15">2.3.2.6</ecNumber>
    </recommendedName>
    <alternativeName>
        <fullName evidence="12 15">L/F-transferase</fullName>
    </alternativeName>
    <alternativeName>
        <fullName evidence="13 15">Leucyltransferase</fullName>
    </alternativeName>
    <alternativeName>
        <fullName evidence="14 15">Phenyalanyltransferase</fullName>
    </alternativeName>
</protein>
<comment type="catalytic activity">
    <reaction evidence="6 15">
        <text>N-terminal L-arginyl-[protein] + L-leucyl-tRNA(Leu) = N-terminal L-leucyl-L-arginyl-[protein] + tRNA(Leu) + H(+)</text>
        <dbReference type="Rhea" id="RHEA:50416"/>
        <dbReference type="Rhea" id="RHEA-COMP:9613"/>
        <dbReference type="Rhea" id="RHEA-COMP:9622"/>
        <dbReference type="Rhea" id="RHEA-COMP:12672"/>
        <dbReference type="Rhea" id="RHEA-COMP:12673"/>
        <dbReference type="ChEBI" id="CHEBI:15378"/>
        <dbReference type="ChEBI" id="CHEBI:64719"/>
        <dbReference type="ChEBI" id="CHEBI:78442"/>
        <dbReference type="ChEBI" id="CHEBI:78494"/>
        <dbReference type="ChEBI" id="CHEBI:133044"/>
        <dbReference type="EC" id="2.3.2.6"/>
    </reaction>
</comment>
<keyword evidence="4 15" id="KW-0012">Acyltransferase</keyword>
<dbReference type="InterPro" id="IPR016181">
    <property type="entry name" value="Acyl_CoA_acyltransferase"/>
</dbReference>
<evidence type="ECO:0000313" key="17">
    <source>
        <dbReference type="Proteomes" id="UP000198461"/>
    </source>
</evidence>
<dbReference type="GO" id="GO:0005737">
    <property type="term" value="C:cytoplasm"/>
    <property type="evidence" value="ECO:0007669"/>
    <property type="project" value="UniProtKB-SubCell"/>
</dbReference>
<dbReference type="EMBL" id="FSRE01000002">
    <property type="protein sequence ID" value="SIN90031.1"/>
    <property type="molecule type" value="Genomic_DNA"/>
</dbReference>
<proteinExistence type="inferred from homology"/>
<sequence>MTQTGPFWLPESPARFPPTHLAAREPSGLLAVGGDLTPEWLLEAYRHGIFPWFNADEPVLWWTPDPRCVLMTDQVRIRRSLRKVMKKPGWRVSFDTAFDRVIRACAKTPRPGQEGTWLSERMIHAYTTLHSLGYAHSVEVWWEDELVGGLYGVSLGKVFFGESMFSWRPDASKIALVRLAQQLHGWGFRMIDCQVPTDHLISMGATLLPRAEFERLLNEDINQIFPARTWQDSTTPV</sequence>
<dbReference type="NCBIfam" id="TIGR00667">
    <property type="entry name" value="aat"/>
    <property type="match status" value="1"/>
</dbReference>
<dbReference type="InterPro" id="IPR004616">
    <property type="entry name" value="Leu/Phe-tRNA_Trfase"/>
</dbReference>
<comment type="catalytic activity">
    <reaction evidence="5 15">
        <text>L-phenylalanyl-tRNA(Phe) + an N-terminal L-alpha-aminoacyl-[protein] = an N-terminal L-phenylalanyl-L-alpha-aminoacyl-[protein] + tRNA(Phe)</text>
        <dbReference type="Rhea" id="RHEA:43632"/>
        <dbReference type="Rhea" id="RHEA-COMP:9668"/>
        <dbReference type="Rhea" id="RHEA-COMP:9699"/>
        <dbReference type="Rhea" id="RHEA-COMP:10636"/>
        <dbReference type="Rhea" id="RHEA-COMP:10637"/>
        <dbReference type="ChEBI" id="CHEBI:78442"/>
        <dbReference type="ChEBI" id="CHEBI:78531"/>
        <dbReference type="ChEBI" id="CHEBI:78597"/>
        <dbReference type="ChEBI" id="CHEBI:83561"/>
        <dbReference type="EC" id="2.3.2.6"/>
    </reaction>
</comment>
<comment type="similarity">
    <text evidence="9 15">Belongs to the L/F-transferase family.</text>
</comment>
<dbReference type="RefSeq" id="WP_074201197.1">
    <property type="nucleotide sequence ID" value="NZ_FSRE01000002.1"/>
</dbReference>
<evidence type="ECO:0000256" key="1">
    <source>
        <dbReference type="ARBA" id="ARBA00004496"/>
    </source>
</evidence>
<reference evidence="16 17" key="1">
    <citation type="submission" date="2016-11" db="EMBL/GenBank/DDBJ databases">
        <authorList>
            <person name="Jaros S."/>
            <person name="Januszkiewicz K."/>
            <person name="Wedrychowicz H."/>
        </authorList>
    </citation>
    <scope>NUCLEOTIDE SEQUENCE [LARGE SCALE GENOMIC DNA]</scope>
    <source>
        <strain evidence="16 17">DSM 17737</strain>
    </source>
</reference>
<dbReference type="InterPro" id="IPR042203">
    <property type="entry name" value="Leu/Phe-tRNA_Trfase_C"/>
</dbReference>
<dbReference type="GO" id="GO:0008914">
    <property type="term" value="F:leucyl-tRNA--protein transferase activity"/>
    <property type="evidence" value="ECO:0007669"/>
    <property type="project" value="UniProtKB-UniRule"/>
</dbReference>
<name>A0A1N6F438_9GAMM</name>
<evidence type="ECO:0000256" key="13">
    <source>
        <dbReference type="ARBA" id="ARBA00077165"/>
    </source>
</evidence>
<keyword evidence="3 15" id="KW-0808">Transferase</keyword>
<comment type="catalytic activity">
    <reaction evidence="7 15">
        <text>N-terminal L-lysyl-[protein] + L-leucyl-tRNA(Leu) = N-terminal L-leucyl-L-lysyl-[protein] + tRNA(Leu) + H(+)</text>
        <dbReference type="Rhea" id="RHEA:12340"/>
        <dbReference type="Rhea" id="RHEA-COMP:9613"/>
        <dbReference type="Rhea" id="RHEA-COMP:9622"/>
        <dbReference type="Rhea" id="RHEA-COMP:12670"/>
        <dbReference type="Rhea" id="RHEA-COMP:12671"/>
        <dbReference type="ChEBI" id="CHEBI:15378"/>
        <dbReference type="ChEBI" id="CHEBI:65249"/>
        <dbReference type="ChEBI" id="CHEBI:78442"/>
        <dbReference type="ChEBI" id="CHEBI:78494"/>
        <dbReference type="ChEBI" id="CHEBI:133043"/>
        <dbReference type="EC" id="2.3.2.6"/>
    </reaction>
</comment>
<keyword evidence="17" id="KW-1185">Reference proteome</keyword>
<evidence type="ECO:0000256" key="9">
    <source>
        <dbReference type="ARBA" id="ARBA00061535"/>
    </source>
</evidence>
<evidence type="ECO:0000313" key="16">
    <source>
        <dbReference type="EMBL" id="SIN90031.1"/>
    </source>
</evidence>
<evidence type="ECO:0000256" key="2">
    <source>
        <dbReference type="ARBA" id="ARBA00022490"/>
    </source>
</evidence>
<dbReference type="InterPro" id="IPR042221">
    <property type="entry name" value="Leu/Phe-tRNA_Trfase_N"/>
</dbReference>
<evidence type="ECO:0000256" key="6">
    <source>
        <dbReference type="ARBA" id="ARBA00050652"/>
    </source>
</evidence>
<evidence type="ECO:0000256" key="3">
    <source>
        <dbReference type="ARBA" id="ARBA00022679"/>
    </source>
</evidence>